<dbReference type="Pfam" id="PF25991">
    <property type="entry name" value="KhtT_N"/>
    <property type="match status" value="1"/>
</dbReference>
<dbReference type="Gene3D" id="3.30.70.1450">
    <property type="entry name" value="Regulator of K+ conductance, C-terminal domain"/>
    <property type="match status" value="1"/>
</dbReference>
<protein>
    <submittedName>
        <fullName evidence="2">Cation:proton antiporter regulatory subunit</fullName>
    </submittedName>
</protein>
<gene>
    <name evidence="2" type="ORF">HKK74_25925</name>
</gene>
<comment type="caution">
    <text evidence="2">The sequence shown here is derived from an EMBL/GenBank/DDBJ whole genome shotgun (WGS) entry which is preliminary data.</text>
</comment>
<dbReference type="InterPro" id="IPR006037">
    <property type="entry name" value="RCK_C"/>
</dbReference>
<reference evidence="2 3" key="1">
    <citation type="submission" date="2020-06" db="EMBL/GenBank/DDBJ databases">
        <title>Actinomadura xiongansis sp. nov., isolated from soil of Baiyangdian.</title>
        <authorList>
            <person name="Zhang X."/>
        </authorList>
    </citation>
    <scope>NUCLEOTIDE SEQUENCE [LARGE SCALE GENOMIC DNA]</scope>
    <source>
        <strain evidence="2 3">HBUM206468</strain>
    </source>
</reference>
<dbReference type="InterPro" id="IPR058776">
    <property type="entry name" value="KhtT-like_N"/>
</dbReference>
<dbReference type="SUPFAM" id="SSF116726">
    <property type="entry name" value="TrkA C-terminal domain-like"/>
    <property type="match status" value="1"/>
</dbReference>
<dbReference type="EMBL" id="JABVEC010000022">
    <property type="protein sequence ID" value="MBC6468905.1"/>
    <property type="molecule type" value="Genomic_DNA"/>
</dbReference>
<organism evidence="2 3">
    <name type="scientific">Actinomadura alba</name>
    <dbReference type="NCBI Taxonomy" id="406431"/>
    <lineage>
        <taxon>Bacteria</taxon>
        <taxon>Bacillati</taxon>
        <taxon>Actinomycetota</taxon>
        <taxon>Actinomycetes</taxon>
        <taxon>Streptosporangiales</taxon>
        <taxon>Thermomonosporaceae</taxon>
        <taxon>Actinomadura</taxon>
    </lineage>
</organism>
<dbReference type="InterPro" id="IPR050144">
    <property type="entry name" value="AAE_transporter"/>
</dbReference>
<dbReference type="PANTHER" id="PTHR30445:SF8">
    <property type="entry name" value="K(+)_H(+) ANTIPORTER SUBUNIT KHTT"/>
    <property type="match status" value="1"/>
</dbReference>
<dbReference type="Pfam" id="PF02080">
    <property type="entry name" value="TrkA_C"/>
    <property type="match status" value="1"/>
</dbReference>
<dbReference type="PANTHER" id="PTHR30445">
    <property type="entry name" value="K(+)_H(+) ANTIPORTER SUBUNIT KHTT"/>
    <property type="match status" value="1"/>
</dbReference>
<evidence type="ECO:0000313" key="2">
    <source>
        <dbReference type="EMBL" id="MBC6468905.1"/>
    </source>
</evidence>
<dbReference type="PROSITE" id="PS51202">
    <property type="entry name" value="RCK_C"/>
    <property type="match status" value="1"/>
</dbReference>
<proteinExistence type="predicted"/>
<keyword evidence="3" id="KW-1185">Reference proteome</keyword>
<dbReference type="Proteomes" id="UP000805614">
    <property type="component" value="Unassembled WGS sequence"/>
</dbReference>
<evidence type="ECO:0000313" key="3">
    <source>
        <dbReference type="Proteomes" id="UP000805614"/>
    </source>
</evidence>
<accession>A0ABR7LVM6</accession>
<dbReference type="InterPro" id="IPR026278">
    <property type="entry name" value="KhtT"/>
</dbReference>
<sequence>MDFERSALPGIGLLHVFTTRQGRRVGVVSHRSGRRDLVVYDADDPDSTSETVVLTVEEADGLAELLAASRIVERLADLERQVQGLVSERIPIEAGSPYDGRTLGDTRVRTRTGASIVAVVRGREVLASPTPGFAFAAGDVVVVVGTAEGTAAVADILSSG</sequence>
<dbReference type="InterPro" id="IPR036721">
    <property type="entry name" value="RCK_C_sf"/>
</dbReference>
<evidence type="ECO:0000259" key="1">
    <source>
        <dbReference type="PROSITE" id="PS51202"/>
    </source>
</evidence>
<dbReference type="PIRSF" id="PIRSF005028">
    <property type="entry name" value="KhtT"/>
    <property type="match status" value="1"/>
</dbReference>
<feature type="domain" description="RCK C-terminal" evidence="1">
    <location>
        <begin position="73"/>
        <end position="159"/>
    </location>
</feature>
<name>A0ABR7LVM6_9ACTN</name>